<dbReference type="Proteomes" id="UP000233767">
    <property type="component" value="Unassembled WGS sequence"/>
</dbReference>
<accession>A0A497UB30</accession>
<evidence type="ECO:0000259" key="1">
    <source>
        <dbReference type="Pfam" id="PF08241"/>
    </source>
</evidence>
<dbReference type="SUPFAM" id="SSF53335">
    <property type="entry name" value="S-adenosyl-L-methionine-dependent methyltransferases"/>
    <property type="match status" value="1"/>
</dbReference>
<name>A0A497UB30_9FLAO</name>
<keyword evidence="4" id="KW-1185">Reference proteome</keyword>
<reference evidence="2 4" key="1">
    <citation type="submission" date="2017-12" db="EMBL/GenBank/DDBJ databases">
        <title>Genomic Encyclopedia of Type Strains, Phase III (KMG-III): the genomes of soil and plant-associated and newly described type strains.</title>
        <authorList>
            <person name="Whitman W."/>
        </authorList>
    </citation>
    <scope>NUCLEOTIDE SEQUENCE [LARGE SCALE GENOMIC DNA]</scope>
    <source>
        <strain evidence="2 4">IP-10</strain>
    </source>
</reference>
<keyword evidence="3" id="KW-0808">Transferase</keyword>
<dbReference type="GO" id="GO:0008757">
    <property type="term" value="F:S-adenosylmethionine-dependent methyltransferase activity"/>
    <property type="evidence" value="ECO:0007669"/>
    <property type="project" value="InterPro"/>
</dbReference>
<keyword evidence="3" id="KW-0489">Methyltransferase</keyword>
<protein>
    <submittedName>
        <fullName evidence="3">Methyltransferase family protein</fullName>
    </submittedName>
</protein>
<dbReference type="EMBL" id="RCCB01000014">
    <property type="protein sequence ID" value="RLJ23764.1"/>
    <property type="molecule type" value="Genomic_DNA"/>
</dbReference>
<gene>
    <name evidence="2" type="ORF">B0G92_2990</name>
    <name evidence="3" type="ORF">CLV50_3038</name>
</gene>
<organism evidence="3 5">
    <name type="scientific">Flavobacterium lindanitolerans</name>
    <dbReference type="NCBI Taxonomy" id="428988"/>
    <lineage>
        <taxon>Bacteria</taxon>
        <taxon>Pseudomonadati</taxon>
        <taxon>Bacteroidota</taxon>
        <taxon>Flavobacteriia</taxon>
        <taxon>Flavobacteriales</taxon>
        <taxon>Flavobacteriaceae</taxon>
        <taxon>Flavobacterium</taxon>
    </lineage>
</organism>
<evidence type="ECO:0000313" key="3">
    <source>
        <dbReference type="EMBL" id="RLJ23764.1"/>
    </source>
</evidence>
<dbReference type="Pfam" id="PF08241">
    <property type="entry name" value="Methyltransf_11"/>
    <property type="match status" value="1"/>
</dbReference>
<evidence type="ECO:0000313" key="5">
    <source>
        <dbReference type="Proteomes" id="UP000275027"/>
    </source>
</evidence>
<comment type="caution">
    <text evidence="3">The sequence shown here is derived from an EMBL/GenBank/DDBJ whole genome shotgun (WGS) entry which is preliminary data.</text>
</comment>
<dbReference type="Proteomes" id="UP000275027">
    <property type="component" value="Unassembled WGS sequence"/>
</dbReference>
<dbReference type="GO" id="GO:0032259">
    <property type="term" value="P:methylation"/>
    <property type="evidence" value="ECO:0007669"/>
    <property type="project" value="UniProtKB-KW"/>
</dbReference>
<dbReference type="PANTHER" id="PTHR45036:SF1">
    <property type="entry name" value="METHYLTRANSFERASE LIKE 7A"/>
    <property type="match status" value="1"/>
</dbReference>
<dbReference type="EMBL" id="PJND01000010">
    <property type="protein sequence ID" value="PKW20278.1"/>
    <property type="molecule type" value="Genomic_DNA"/>
</dbReference>
<dbReference type="RefSeq" id="WP_101472902.1">
    <property type="nucleotide sequence ID" value="NZ_CALHAS010000002.1"/>
</dbReference>
<dbReference type="AlphaFoldDB" id="A0A497UB30"/>
<dbReference type="InterPro" id="IPR029063">
    <property type="entry name" value="SAM-dependent_MTases_sf"/>
</dbReference>
<feature type="domain" description="Methyltransferase type 11" evidence="1">
    <location>
        <begin position="127"/>
        <end position="173"/>
    </location>
</feature>
<reference evidence="3 5" key="2">
    <citation type="submission" date="2018-10" db="EMBL/GenBank/DDBJ databases">
        <title>Genomic Encyclopedia of Archaeal and Bacterial Type Strains, Phase II (KMG-II): from individual species to whole genera.</title>
        <authorList>
            <person name="Goeker M."/>
        </authorList>
    </citation>
    <scope>NUCLEOTIDE SEQUENCE [LARGE SCALE GENOMIC DNA]</scope>
    <source>
        <strain evidence="3 5">DSM 21886</strain>
    </source>
</reference>
<dbReference type="InterPro" id="IPR052356">
    <property type="entry name" value="Thiol_S-MT"/>
</dbReference>
<dbReference type="PANTHER" id="PTHR45036">
    <property type="entry name" value="METHYLTRANSFERASE LIKE 7B"/>
    <property type="match status" value="1"/>
</dbReference>
<proteinExistence type="predicted"/>
<sequence length="257" mass="29667">MNILRKIKKKLTAPKGNFSCSVCGKDNVRLNPLPEKYLRTFAKEGFIHSIFLFETLNLFEYSCANCAASDRSRLYALYLNDFFSKSKEVKVLDIAPTEHLKNYLNSKVLAQNYRSADLFMKDVDDNVDIQAMDIYPDNSWDLVICSHVLEHVPDDIKALSEIYRVLKKGGVAILMAPINLGLEKSFEAEKDKRYTVSERWKYFGQDDHERLYSKNDFIQRIKSVGFNLEELDKDYFGESVFKKYGITSGSVLYIGKK</sequence>
<evidence type="ECO:0000313" key="2">
    <source>
        <dbReference type="EMBL" id="PKW20278.1"/>
    </source>
</evidence>
<dbReference type="Gene3D" id="3.40.50.150">
    <property type="entry name" value="Vaccinia Virus protein VP39"/>
    <property type="match status" value="1"/>
</dbReference>
<dbReference type="InterPro" id="IPR013216">
    <property type="entry name" value="Methyltransf_11"/>
</dbReference>
<dbReference type="CDD" id="cd02440">
    <property type="entry name" value="AdoMet_MTases"/>
    <property type="match status" value="1"/>
</dbReference>
<evidence type="ECO:0000313" key="4">
    <source>
        <dbReference type="Proteomes" id="UP000233767"/>
    </source>
</evidence>